<proteinExistence type="predicted"/>
<sequence length="410" mass="47212">MTKVYLDLPPSVSQSNHEDRMCLKFKKPLESTISISNTEYVEVTDTKIVITFEGNSAVNIKAKENLLSFYSYKHSFPSKVTSDDIATILEAFPNDDIEDEMLEKNNIIEQDQEFQVPYNNISFDHNNKCNLDCIRVVQQLPAISLDSLYNFFEVHGHFSREKVCPNCGDQLRIKYGRFFCRKQNSIKSKKRQIVCFSQTAFKDSWFDCGTNKAKKIILICFLYVSGVPSIQVKQRVKIHNNCDWYEACQNVVIDFFKRSSQRIGGSGITVEMIVTKVHISASNKLWVIGGIEVQSKRSFMVTVSNLTKKFLFQIMASWINRGTQIISDSFNPQIDFEEHGFVLESENSSCSSETIDFDSSDCNTLHQLFMGKKLYSPEKLIYNLYEKKLPKIEERFHEFIIAAGVSYSKR</sequence>
<evidence type="ECO:0000313" key="1">
    <source>
        <dbReference type="EMBL" id="CDW18902.1"/>
    </source>
</evidence>
<protein>
    <submittedName>
        <fullName evidence="1">Uncharacterized protein</fullName>
    </submittedName>
</protein>
<dbReference type="EMBL" id="HACA01001541">
    <property type="protein sequence ID" value="CDW18902.1"/>
    <property type="molecule type" value="Transcribed_RNA"/>
</dbReference>
<organism evidence="1">
    <name type="scientific">Lepeophtheirus salmonis</name>
    <name type="common">Salmon louse</name>
    <name type="synonym">Caligus salmonis</name>
    <dbReference type="NCBI Taxonomy" id="72036"/>
    <lineage>
        <taxon>Eukaryota</taxon>
        <taxon>Metazoa</taxon>
        <taxon>Ecdysozoa</taxon>
        <taxon>Arthropoda</taxon>
        <taxon>Crustacea</taxon>
        <taxon>Multicrustacea</taxon>
        <taxon>Hexanauplia</taxon>
        <taxon>Copepoda</taxon>
        <taxon>Siphonostomatoida</taxon>
        <taxon>Caligidae</taxon>
        <taxon>Lepeophtheirus</taxon>
    </lineage>
</organism>
<accession>A0A0K2SZW6</accession>
<reference evidence="1" key="1">
    <citation type="submission" date="2014-05" db="EMBL/GenBank/DDBJ databases">
        <authorList>
            <person name="Chronopoulou M."/>
        </authorList>
    </citation>
    <scope>NUCLEOTIDE SEQUENCE</scope>
    <source>
        <tissue evidence="1">Whole organism</tissue>
    </source>
</reference>
<dbReference type="AlphaFoldDB" id="A0A0K2SZW6"/>
<dbReference type="OrthoDB" id="6346507at2759"/>
<name>A0A0K2SZW6_LEPSM</name>
<dbReference type="OMA" id="ICECHIL"/>